<dbReference type="AlphaFoldDB" id="A0A0C9U9Q1"/>
<feature type="region of interest" description="Disordered" evidence="1">
    <location>
        <begin position="174"/>
        <end position="247"/>
    </location>
</feature>
<accession>A0A0C9U9Q1</accession>
<evidence type="ECO:0000256" key="1">
    <source>
        <dbReference type="SAM" id="MobiDB-lite"/>
    </source>
</evidence>
<reference evidence="2 3" key="1">
    <citation type="submission" date="2014-06" db="EMBL/GenBank/DDBJ databases">
        <title>Evolutionary Origins and Diversification of the Mycorrhizal Mutualists.</title>
        <authorList>
            <consortium name="DOE Joint Genome Institute"/>
            <consortium name="Mycorrhizal Genomics Consortium"/>
            <person name="Kohler A."/>
            <person name="Kuo A."/>
            <person name="Nagy L.G."/>
            <person name="Floudas D."/>
            <person name="Copeland A."/>
            <person name="Barry K.W."/>
            <person name="Cichocki N."/>
            <person name="Veneault-Fourrey C."/>
            <person name="LaButti K."/>
            <person name="Lindquist E.A."/>
            <person name="Lipzen A."/>
            <person name="Lundell T."/>
            <person name="Morin E."/>
            <person name="Murat C."/>
            <person name="Riley R."/>
            <person name="Ohm R."/>
            <person name="Sun H."/>
            <person name="Tunlid A."/>
            <person name="Henrissat B."/>
            <person name="Grigoriev I.V."/>
            <person name="Hibbett D.S."/>
            <person name="Martin F."/>
        </authorList>
    </citation>
    <scope>NUCLEOTIDE SEQUENCE [LARGE SCALE GENOMIC DNA]</scope>
    <source>
        <strain evidence="2 3">SS14</strain>
    </source>
</reference>
<feature type="compositionally biased region" description="Polar residues" evidence="1">
    <location>
        <begin position="202"/>
        <end position="215"/>
    </location>
</feature>
<name>A0A0C9U9Q1_SPHS4</name>
<dbReference type="HOGENOM" id="CLU_903652_0_0_1"/>
<keyword evidence="3" id="KW-1185">Reference proteome</keyword>
<dbReference type="EMBL" id="KN837149">
    <property type="protein sequence ID" value="KIJ39818.1"/>
    <property type="molecule type" value="Genomic_DNA"/>
</dbReference>
<evidence type="ECO:0000313" key="3">
    <source>
        <dbReference type="Proteomes" id="UP000054279"/>
    </source>
</evidence>
<gene>
    <name evidence="2" type="ORF">M422DRAFT_257417</name>
</gene>
<sequence>MSTDCTPARKQFVLLLQARRNESTTRGVPSLTLAPEGPWDPFNIAPAAKTLWPTPTALHPCTHRAYPPDPYRSTSKGHLAPAGGYPGRFARPQSTFGSHPIPPPAPPGGYGASPARYASHNAPSPPSTHEPQYHGAYTPHRHPSLSAAIDNMSLGSANDPPLRSTRTSFCCRRSDAATPESSPPPPSKPAGTSTVSPAMASPPSNTNSARPTNSPHLRPAPVRAILPDRPRPPGGSGSDSRQPYNSPAQYRLSGKIAYGVHTNGPHDPPIRGDVLTSVMGVSSGVIRDNLIVNLDGYNMVYILISHRD</sequence>
<organism evidence="2 3">
    <name type="scientific">Sphaerobolus stellatus (strain SS14)</name>
    <dbReference type="NCBI Taxonomy" id="990650"/>
    <lineage>
        <taxon>Eukaryota</taxon>
        <taxon>Fungi</taxon>
        <taxon>Dikarya</taxon>
        <taxon>Basidiomycota</taxon>
        <taxon>Agaricomycotina</taxon>
        <taxon>Agaricomycetes</taxon>
        <taxon>Phallomycetidae</taxon>
        <taxon>Geastrales</taxon>
        <taxon>Sphaerobolaceae</taxon>
        <taxon>Sphaerobolus</taxon>
    </lineage>
</organism>
<dbReference type="Proteomes" id="UP000054279">
    <property type="component" value="Unassembled WGS sequence"/>
</dbReference>
<feature type="region of interest" description="Disordered" evidence="1">
    <location>
        <begin position="72"/>
        <end position="143"/>
    </location>
</feature>
<protein>
    <submittedName>
        <fullName evidence="2">Uncharacterized protein</fullName>
    </submittedName>
</protein>
<evidence type="ECO:0000313" key="2">
    <source>
        <dbReference type="EMBL" id="KIJ39818.1"/>
    </source>
</evidence>
<proteinExistence type="predicted"/>